<sequence>MHASRACRSVLQMTYEPAIPSVLSKDWVPEMSSHVFLACGKYQFANKVSGGEQFHKLFTQSLINRSWPGDTRLRKLD</sequence>
<proteinExistence type="predicted"/>
<keyword evidence="2" id="KW-1185">Reference proteome</keyword>
<dbReference type="EMBL" id="FUEG01000024">
    <property type="protein sequence ID" value="SJL14493.1"/>
    <property type="molecule type" value="Genomic_DNA"/>
</dbReference>
<evidence type="ECO:0000313" key="2">
    <source>
        <dbReference type="Proteomes" id="UP000219338"/>
    </source>
</evidence>
<organism evidence="1 2">
    <name type="scientific">Armillaria ostoyae</name>
    <name type="common">Armillaria root rot fungus</name>
    <dbReference type="NCBI Taxonomy" id="47428"/>
    <lineage>
        <taxon>Eukaryota</taxon>
        <taxon>Fungi</taxon>
        <taxon>Dikarya</taxon>
        <taxon>Basidiomycota</taxon>
        <taxon>Agaricomycotina</taxon>
        <taxon>Agaricomycetes</taxon>
        <taxon>Agaricomycetidae</taxon>
        <taxon>Agaricales</taxon>
        <taxon>Marasmiineae</taxon>
        <taxon>Physalacriaceae</taxon>
        <taxon>Armillaria</taxon>
    </lineage>
</organism>
<dbReference type="Proteomes" id="UP000219338">
    <property type="component" value="Unassembled WGS sequence"/>
</dbReference>
<dbReference type="OrthoDB" id="3223806at2759"/>
<accession>A0A284S0H2</accession>
<reference evidence="2" key="1">
    <citation type="journal article" date="2017" name="Nat. Ecol. Evol.">
        <title>Genome expansion and lineage-specific genetic innovations in the forest pathogenic fungi Armillaria.</title>
        <authorList>
            <person name="Sipos G."/>
            <person name="Prasanna A.N."/>
            <person name="Walter M.C."/>
            <person name="O'Connor E."/>
            <person name="Balint B."/>
            <person name="Krizsan K."/>
            <person name="Kiss B."/>
            <person name="Hess J."/>
            <person name="Varga T."/>
            <person name="Slot J."/>
            <person name="Riley R."/>
            <person name="Boka B."/>
            <person name="Rigling D."/>
            <person name="Barry K."/>
            <person name="Lee J."/>
            <person name="Mihaltcheva S."/>
            <person name="LaButti K."/>
            <person name="Lipzen A."/>
            <person name="Waldron R."/>
            <person name="Moloney N.M."/>
            <person name="Sperisen C."/>
            <person name="Kredics L."/>
            <person name="Vagvoelgyi C."/>
            <person name="Patrignani A."/>
            <person name="Fitzpatrick D."/>
            <person name="Nagy I."/>
            <person name="Doyle S."/>
            <person name="Anderson J.B."/>
            <person name="Grigoriev I.V."/>
            <person name="Gueldener U."/>
            <person name="Muensterkoetter M."/>
            <person name="Nagy L.G."/>
        </authorList>
    </citation>
    <scope>NUCLEOTIDE SEQUENCE [LARGE SCALE GENOMIC DNA]</scope>
    <source>
        <strain evidence="2">C18/9</strain>
    </source>
</reference>
<name>A0A284S0H2_ARMOS</name>
<gene>
    <name evidence="1" type="ORF">ARMOST_17953</name>
</gene>
<evidence type="ECO:0000313" key="1">
    <source>
        <dbReference type="EMBL" id="SJL14493.1"/>
    </source>
</evidence>
<protein>
    <submittedName>
        <fullName evidence="1">Uncharacterized protein</fullName>
    </submittedName>
</protein>
<dbReference type="AlphaFoldDB" id="A0A284S0H2"/>